<dbReference type="PANTHER" id="PTHR10333:SF89">
    <property type="entry name" value="INHIBITOR OF GROWTH PROTEIN"/>
    <property type="match status" value="1"/>
</dbReference>
<dbReference type="CDD" id="cd16857">
    <property type="entry name" value="ING_ING1_2"/>
    <property type="match status" value="1"/>
</dbReference>
<keyword evidence="5 7" id="KW-0862">Zinc</keyword>
<dbReference type="PANTHER" id="PTHR10333">
    <property type="entry name" value="INHIBITOR OF GROWTH PROTEIN"/>
    <property type="match status" value="1"/>
</dbReference>
<reference evidence="9" key="1">
    <citation type="submission" date="2022-03" db="EMBL/GenBank/DDBJ databases">
        <authorList>
            <person name="Martin C."/>
        </authorList>
    </citation>
    <scope>NUCLEOTIDE SEQUENCE</scope>
</reference>
<organism evidence="9 10">
    <name type="scientific">Owenia fusiformis</name>
    <name type="common">Polychaete worm</name>
    <dbReference type="NCBI Taxonomy" id="6347"/>
    <lineage>
        <taxon>Eukaryota</taxon>
        <taxon>Metazoa</taxon>
        <taxon>Spiralia</taxon>
        <taxon>Lophotrochozoa</taxon>
        <taxon>Annelida</taxon>
        <taxon>Polychaeta</taxon>
        <taxon>Sedentaria</taxon>
        <taxon>Canalipalpata</taxon>
        <taxon>Sabellida</taxon>
        <taxon>Oweniida</taxon>
        <taxon>Oweniidae</taxon>
        <taxon>Owenia</taxon>
    </lineage>
</organism>
<feature type="compositionally biased region" description="Polar residues" evidence="8">
    <location>
        <begin position="136"/>
        <end position="148"/>
    </location>
</feature>
<keyword evidence="6 7" id="KW-0539">Nucleus</keyword>
<dbReference type="EMBL" id="CAIIXF020000002">
    <property type="protein sequence ID" value="CAH1777739.1"/>
    <property type="molecule type" value="Genomic_DNA"/>
</dbReference>
<dbReference type="PROSITE" id="PS50016">
    <property type="entry name" value="ZF_PHD_2"/>
    <property type="match status" value="1"/>
</dbReference>
<dbReference type="GO" id="GO:0006325">
    <property type="term" value="P:chromatin organization"/>
    <property type="evidence" value="ECO:0007669"/>
    <property type="project" value="UniProtKB-KW"/>
</dbReference>
<dbReference type="CDD" id="cd15584">
    <property type="entry name" value="PHD_ING1_2"/>
    <property type="match status" value="1"/>
</dbReference>
<protein>
    <recommendedName>
        <fullName evidence="7">Inhibitor of growth protein</fullName>
    </recommendedName>
</protein>
<keyword evidence="3 7" id="KW-0479">Metal-binding</keyword>
<comment type="caution">
    <text evidence="9">The sequence shown here is derived from an EMBL/GenBank/DDBJ whole genome shotgun (WGS) entry which is preliminary data.</text>
</comment>
<evidence type="ECO:0000256" key="3">
    <source>
        <dbReference type="ARBA" id="ARBA00022723"/>
    </source>
</evidence>
<dbReference type="InterPro" id="IPR019786">
    <property type="entry name" value="Zinc_finger_PHD-type_CS"/>
</dbReference>
<evidence type="ECO:0000256" key="6">
    <source>
        <dbReference type="ARBA" id="ARBA00023242"/>
    </source>
</evidence>
<comment type="domain">
    <text evidence="7">The PHD-type zinc finger mediates the binding to H3K4me3.</text>
</comment>
<dbReference type="SUPFAM" id="SSF57903">
    <property type="entry name" value="FYVE/PHD zinc finger"/>
    <property type="match status" value="1"/>
</dbReference>
<dbReference type="InterPro" id="IPR019787">
    <property type="entry name" value="Znf_PHD-finger"/>
</dbReference>
<dbReference type="OrthoDB" id="5411773at2759"/>
<dbReference type="GO" id="GO:0008270">
    <property type="term" value="F:zinc ion binding"/>
    <property type="evidence" value="ECO:0007669"/>
    <property type="project" value="UniProtKB-KW"/>
</dbReference>
<dbReference type="InterPro" id="IPR013083">
    <property type="entry name" value="Znf_RING/FYVE/PHD"/>
</dbReference>
<dbReference type="GO" id="GO:0045893">
    <property type="term" value="P:positive regulation of DNA-templated transcription"/>
    <property type="evidence" value="ECO:0007669"/>
    <property type="project" value="TreeGrafter"/>
</dbReference>
<dbReference type="Gene3D" id="6.10.140.1740">
    <property type="match status" value="1"/>
</dbReference>
<feature type="region of interest" description="Disordered" evidence="8">
    <location>
        <begin position="120"/>
        <end position="257"/>
    </location>
</feature>
<evidence type="ECO:0000256" key="7">
    <source>
        <dbReference type="RuleBase" id="RU361213"/>
    </source>
</evidence>
<comment type="subcellular location">
    <subcellularLocation>
        <location evidence="1 7">Nucleus</location>
    </subcellularLocation>
</comment>
<feature type="compositionally biased region" description="Basic and acidic residues" evidence="8">
    <location>
        <begin position="123"/>
        <end position="134"/>
    </location>
</feature>
<dbReference type="InterPro" id="IPR028643">
    <property type="entry name" value="ING1_PHD_Znf"/>
</dbReference>
<dbReference type="Proteomes" id="UP000749559">
    <property type="component" value="Unassembled WGS sequence"/>
</dbReference>
<evidence type="ECO:0000256" key="5">
    <source>
        <dbReference type="ARBA" id="ARBA00022833"/>
    </source>
</evidence>
<dbReference type="InterPro" id="IPR001965">
    <property type="entry name" value="Znf_PHD"/>
</dbReference>
<dbReference type="AlphaFoldDB" id="A0A8J1THY8"/>
<name>A0A8J1THY8_OWEFU</name>
<dbReference type="InterPro" id="IPR028651">
    <property type="entry name" value="ING_fam"/>
</dbReference>
<dbReference type="PROSITE" id="PS01359">
    <property type="entry name" value="ZF_PHD_1"/>
    <property type="match status" value="1"/>
</dbReference>
<dbReference type="SMART" id="SM00249">
    <property type="entry name" value="PHD"/>
    <property type="match status" value="1"/>
</dbReference>
<dbReference type="SMART" id="SM01408">
    <property type="entry name" value="ING"/>
    <property type="match status" value="1"/>
</dbReference>
<evidence type="ECO:0000256" key="4">
    <source>
        <dbReference type="ARBA" id="ARBA00022771"/>
    </source>
</evidence>
<evidence type="ECO:0000313" key="10">
    <source>
        <dbReference type="Proteomes" id="UP000749559"/>
    </source>
</evidence>
<dbReference type="Pfam" id="PF12998">
    <property type="entry name" value="ING"/>
    <property type="match status" value="1"/>
</dbReference>
<dbReference type="InterPro" id="IPR011011">
    <property type="entry name" value="Znf_FYVE_PHD"/>
</dbReference>
<keyword evidence="4 7" id="KW-0863">Zinc-finger</keyword>
<feature type="compositionally biased region" description="Basic and acidic residues" evidence="8">
    <location>
        <begin position="153"/>
        <end position="203"/>
    </location>
</feature>
<comment type="subunit">
    <text evidence="7">Component of an histone acetyltransferase complex. Interacts with H3K4me3 and to a lesser extent with H3K4me2.</text>
</comment>
<evidence type="ECO:0000256" key="2">
    <source>
        <dbReference type="ARBA" id="ARBA00010210"/>
    </source>
</evidence>
<feature type="compositionally biased region" description="Basic and acidic residues" evidence="8">
    <location>
        <begin position="211"/>
        <end position="232"/>
    </location>
</feature>
<gene>
    <name evidence="9" type="ORF">OFUS_LOCUS4739</name>
</gene>
<keyword evidence="7" id="KW-0156">Chromatin regulator</keyword>
<comment type="function">
    <text evidence="7">Component of an histone acetyltransferase complex.</text>
</comment>
<dbReference type="GO" id="GO:0005634">
    <property type="term" value="C:nucleus"/>
    <property type="evidence" value="ECO:0007669"/>
    <property type="project" value="UniProtKB-SubCell"/>
</dbReference>
<keyword evidence="10" id="KW-1185">Reference proteome</keyword>
<evidence type="ECO:0000256" key="1">
    <source>
        <dbReference type="ARBA" id="ARBA00004123"/>
    </source>
</evidence>
<dbReference type="InterPro" id="IPR024610">
    <property type="entry name" value="ING_N_histone-binding"/>
</dbReference>
<evidence type="ECO:0000256" key="8">
    <source>
        <dbReference type="SAM" id="MobiDB-lite"/>
    </source>
</evidence>
<sequence>MSMLNQAAVEALCSATYLENYLDCLETLPEDLQRSISQLREMDAQTNVYLNEMEHQRDIHQKTESDVSIKKQALIKIQRALIKCQELGDEKLQIVSSIIEFVENRTRQLDGDLENLDPSIASHRQDFSGHDREISVTANLPTRQISVKNTHKDKHDKVTNEHSTKEKELKQKEKEKEREKEEPPPAIVKQEKEDKNEKTDKGVKRQRRQRQHLDSTTSKEEIIEKREKDEKPKKKKKRKTTKKEEKGQSSPADIPIDPDEPTYCLCEQVSYGEMIGCDNDACEIEWFHFNCVQLSTKPKGKWYCPQCRGEKSNIMKKFT</sequence>
<evidence type="ECO:0000313" key="9">
    <source>
        <dbReference type="EMBL" id="CAH1777739.1"/>
    </source>
</evidence>
<proteinExistence type="inferred from homology"/>
<comment type="similarity">
    <text evidence="2 7">Belongs to the ING family.</text>
</comment>
<accession>A0A8J1THY8</accession>
<dbReference type="FunFam" id="3.30.40.10:FF:000021">
    <property type="entry name" value="Inhibitor of growth 2b"/>
    <property type="match status" value="1"/>
</dbReference>
<dbReference type="Gene3D" id="3.30.40.10">
    <property type="entry name" value="Zinc/RING finger domain, C3HC4 (zinc finger)"/>
    <property type="match status" value="1"/>
</dbReference>